<dbReference type="STRING" id="82374.NZ47_06105"/>
<accession>A0A0B2JV54</accession>
<name>A0A0B2JV54_9FIRM</name>
<reference evidence="2 3" key="1">
    <citation type="journal article" date="2013" name="PLoS ONE">
        <title>Identification and characterization of three novel lipases belonging to families II and V from Anaerovibrio lipolyticus 5ST.</title>
        <authorList>
            <person name="Prive F."/>
            <person name="Kaderbhai N.N."/>
            <person name="Girdwood S."/>
            <person name="Worgan H.J."/>
            <person name="Pinloche E."/>
            <person name="Scollan N.D."/>
            <person name="Huws S.A."/>
            <person name="Newbold C.J."/>
        </authorList>
    </citation>
    <scope>NUCLEOTIDE SEQUENCE [LARGE SCALE GENOMIC DNA]</scope>
    <source>
        <strain evidence="2 3">5S</strain>
    </source>
</reference>
<evidence type="ECO:0000256" key="1">
    <source>
        <dbReference type="SAM" id="Phobius"/>
    </source>
</evidence>
<dbReference type="Proteomes" id="UP000030993">
    <property type="component" value="Unassembled WGS sequence"/>
</dbReference>
<keyword evidence="1" id="KW-0812">Transmembrane</keyword>
<keyword evidence="1" id="KW-0472">Membrane</keyword>
<dbReference type="EMBL" id="JSCE01000123">
    <property type="protein sequence ID" value="KHM52205.1"/>
    <property type="molecule type" value="Genomic_DNA"/>
</dbReference>
<comment type="caution">
    <text evidence="2">The sequence shown here is derived from an EMBL/GenBank/DDBJ whole genome shotgun (WGS) entry which is preliminary data.</text>
</comment>
<proteinExistence type="predicted"/>
<feature type="transmembrane region" description="Helical" evidence="1">
    <location>
        <begin position="28"/>
        <end position="48"/>
    </location>
</feature>
<dbReference type="eggNOG" id="ENOG5032VHI">
    <property type="taxonomic scope" value="Bacteria"/>
</dbReference>
<gene>
    <name evidence="2" type="ORF">NZ47_06105</name>
</gene>
<keyword evidence="3" id="KW-1185">Reference proteome</keyword>
<evidence type="ECO:0000313" key="2">
    <source>
        <dbReference type="EMBL" id="KHM52205.1"/>
    </source>
</evidence>
<keyword evidence="1" id="KW-1133">Transmembrane helix</keyword>
<organism evidence="2 3">
    <name type="scientific">Anaerovibrio lipolyticus</name>
    <dbReference type="NCBI Taxonomy" id="82374"/>
    <lineage>
        <taxon>Bacteria</taxon>
        <taxon>Bacillati</taxon>
        <taxon>Bacillota</taxon>
        <taxon>Negativicutes</taxon>
        <taxon>Selenomonadales</taxon>
        <taxon>Selenomonadaceae</taxon>
        <taxon>Anaerovibrio</taxon>
    </lineage>
</organism>
<protein>
    <submittedName>
        <fullName evidence="2">Uncharacterized protein</fullName>
    </submittedName>
</protein>
<dbReference type="RefSeq" id="WP_039207753.1">
    <property type="nucleotide sequence ID" value="NZ_JSCE01000123.1"/>
</dbReference>
<sequence length="219" mass="25053">MLLPILIAVIVLALMVLVLEKNIKSRMAFYAFCGSLLLATSIVGYGYYSSTSNSYEELDESTIRHITAQQLAFGEWYTNYKKKLDAIDYCWVSYHRIMKDFQNEDISLREAYNRLTQLESNVVSLHNEIYQMTPPISLDDANYDLTSSILKKTKAYSDGQLKTIRATKMMADPEKMLTEQHDVQMGYLKDAMLVNSPDMLFTAGEINSLRKNLTIPEVN</sequence>
<dbReference type="AlphaFoldDB" id="A0A0B2JV54"/>
<evidence type="ECO:0000313" key="3">
    <source>
        <dbReference type="Proteomes" id="UP000030993"/>
    </source>
</evidence>